<gene>
    <name evidence="2" type="ORF">V1468_00110</name>
</gene>
<dbReference type="RefSeq" id="WP_331808234.1">
    <property type="nucleotide sequence ID" value="NZ_JAZHOU010000001.1"/>
</dbReference>
<sequence>MTNKELKTTAFALGIMGLLANLGSALALNKWYPIVLLISIGTIIFGFFVPSKDPKKKRRISNEELKKLPYKIDKFIPENKPHNSFDFVCAWTKTQFSGLPVTYQDYKEDSKDDYCTYQPIGQICPNCGSVSYETAKESGMAFSDWDGYESIKCNSCNNDDIEPIIILNC</sequence>
<reference evidence="2 3" key="1">
    <citation type="submission" date="2024-02" db="EMBL/GenBank/DDBJ databases">
        <title>Winogradskyella poriferorum JCM 12885.</title>
        <authorList>
            <person name="Zhang D.-F."/>
            <person name="Fu Z.-Y."/>
        </authorList>
    </citation>
    <scope>NUCLEOTIDE SEQUENCE [LARGE SCALE GENOMIC DNA]</scope>
    <source>
        <strain evidence="2 3">JCM 12885</strain>
    </source>
</reference>
<evidence type="ECO:0000256" key="1">
    <source>
        <dbReference type="SAM" id="Phobius"/>
    </source>
</evidence>
<keyword evidence="3" id="KW-1185">Reference proteome</keyword>
<evidence type="ECO:0008006" key="4">
    <source>
        <dbReference type="Google" id="ProtNLM"/>
    </source>
</evidence>
<evidence type="ECO:0000313" key="2">
    <source>
        <dbReference type="EMBL" id="MEF3077391.1"/>
    </source>
</evidence>
<feature type="transmembrane region" description="Helical" evidence="1">
    <location>
        <begin position="9"/>
        <end position="28"/>
    </location>
</feature>
<evidence type="ECO:0000313" key="3">
    <source>
        <dbReference type="Proteomes" id="UP001356704"/>
    </source>
</evidence>
<name>A0ABU7W2J9_9FLAO</name>
<organism evidence="2 3">
    <name type="scientific">Winogradskyella poriferorum</name>
    <dbReference type="NCBI Taxonomy" id="307627"/>
    <lineage>
        <taxon>Bacteria</taxon>
        <taxon>Pseudomonadati</taxon>
        <taxon>Bacteroidota</taxon>
        <taxon>Flavobacteriia</taxon>
        <taxon>Flavobacteriales</taxon>
        <taxon>Flavobacteriaceae</taxon>
        <taxon>Winogradskyella</taxon>
    </lineage>
</organism>
<keyword evidence="1" id="KW-1133">Transmembrane helix</keyword>
<proteinExistence type="predicted"/>
<keyword evidence="1" id="KW-0472">Membrane</keyword>
<accession>A0ABU7W2J9</accession>
<comment type="caution">
    <text evidence="2">The sequence shown here is derived from an EMBL/GenBank/DDBJ whole genome shotgun (WGS) entry which is preliminary data.</text>
</comment>
<keyword evidence="1" id="KW-0812">Transmembrane</keyword>
<protein>
    <recommendedName>
        <fullName evidence="4">MFS transporter</fullName>
    </recommendedName>
</protein>
<dbReference type="Proteomes" id="UP001356704">
    <property type="component" value="Unassembled WGS sequence"/>
</dbReference>
<dbReference type="EMBL" id="JAZHOU010000001">
    <property type="protein sequence ID" value="MEF3077391.1"/>
    <property type="molecule type" value="Genomic_DNA"/>
</dbReference>
<feature type="transmembrane region" description="Helical" evidence="1">
    <location>
        <begin position="34"/>
        <end position="51"/>
    </location>
</feature>